<dbReference type="Gene3D" id="2.130.10.10">
    <property type="entry name" value="YVTN repeat-like/Quinoprotein amine dehydrogenase"/>
    <property type="match status" value="2"/>
</dbReference>
<dbReference type="InterPro" id="IPR001680">
    <property type="entry name" value="WD40_rpt"/>
</dbReference>
<sequence>MTPAPGRPRPTRLQRVLMVLLTPLLIFNLFGIARAVWESRPVQTWRAQETGLPVYLRGGGLYEGLDHAAQSPDGRWVAIGGTREDGESFTARVALWEAATMERRWTTDLPTEDFRSVNALVWSPDSRTVWIHDTEGRVTALDAAGGQVQGEWRSFEYQPCVFAALPQGLLLTDAAGPGRDLPVRLTLRRWSDGAVVWRVPFECWWEAGGSVDAAGRTLAYSPRRGEVALYDLRTRQPRPERFRFGGEEGPYSLGLTPDGTRLAAGWREGTLTVWDVATGRQVWRTRPHRGLVRALAWNPAGTALASAAFHGCGGWRSECVVVTRAAPDGPQSRVVWWQRYDVPDTVQWLGPDRLLLGQEEGSRVVAVPGK</sequence>
<gene>
    <name evidence="2" type="ORF">F8S09_11615</name>
</gene>
<keyword evidence="3" id="KW-1185">Reference proteome</keyword>
<name>A0A7X1TSF5_9DEIO</name>
<comment type="caution">
    <text evidence="2">The sequence shown here is derived from an EMBL/GenBank/DDBJ whole genome shotgun (WGS) entry which is preliminary data.</text>
</comment>
<dbReference type="PANTHER" id="PTHR19879:SF9">
    <property type="entry name" value="TRANSCRIPTION INITIATION FACTOR TFIID SUBUNIT 5"/>
    <property type="match status" value="1"/>
</dbReference>
<dbReference type="InterPro" id="IPR015943">
    <property type="entry name" value="WD40/YVTN_repeat-like_dom_sf"/>
</dbReference>
<accession>A0A7X1TSF5</accession>
<feature type="repeat" description="WD" evidence="1">
    <location>
        <begin position="252"/>
        <end position="284"/>
    </location>
</feature>
<dbReference type="EMBL" id="WBSL01000005">
    <property type="protein sequence ID" value="MPY67332.1"/>
    <property type="molecule type" value="Genomic_DNA"/>
</dbReference>
<protein>
    <submittedName>
        <fullName evidence="2">WD40 repeat domain-containing protein</fullName>
    </submittedName>
</protein>
<dbReference type="Proteomes" id="UP000484842">
    <property type="component" value="Unassembled WGS sequence"/>
</dbReference>
<reference evidence="2 3" key="1">
    <citation type="submission" date="2019-10" db="EMBL/GenBank/DDBJ databases">
        <title>Deinococcus sp. isolated from soil.</title>
        <authorList>
            <person name="Li Y."/>
            <person name="Wang J."/>
        </authorList>
    </citation>
    <scope>NUCLEOTIDE SEQUENCE [LARGE SCALE GENOMIC DNA]</scope>
    <source>
        <strain evidence="2 3">SDU3-2</strain>
    </source>
</reference>
<evidence type="ECO:0000313" key="2">
    <source>
        <dbReference type="EMBL" id="MPY67332.1"/>
    </source>
</evidence>
<dbReference type="PROSITE" id="PS50082">
    <property type="entry name" value="WD_REPEATS_2"/>
    <property type="match status" value="1"/>
</dbReference>
<dbReference type="SUPFAM" id="SSF50998">
    <property type="entry name" value="Quinoprotein alcohol dehydrogenase-like"/>
    <property type="match status" value="1"/>
</dbReference>
<evidence type="ECO:0000256" key="1">
    <source>
        <dbReference type="PROSITE-ProRule" id="PRU00221"/>
    </source>
</evidence>
<dbReference type="SMART" id="SM00320">
    <property type="entry name" value="WD40"/>
    <property type="match status" value="2"/>
</dbReference>
<keyword evidence="1" id="KW-0853">WD repeat</keyword>
<organism evidence="2 3">
    <name type="scientific">Deinococcus terrestris</name>
    <dbReference type="NCBI Taxonomy" id="2651870"/>
    <lineage>
        <taxon>Bacteria</taxon>
        <taxon>Thermotogati</taxon>
        <taxon>Deinococcota</taxon>
        <taxon>Deinococci</taxon>
        <taxon>Deinococcales</taxon>
        <taxon>Deinococcaceae</taxon>
        <taxon>Deinococcus</taxon>
    </lineage>
</organism>
<dbReference type="RefSeq" id="WP_152871666.1">
    <property type="nucleotide sequence ID" value="NZ_WBSL01000005.1"/>
</dbReference>
<dbReference type="InterPro" id="IPR011047">
    <property type="entry name" value="Quinoprotein_ADH-like_sf"/>
</dbReference>
<evidence type="ECO:0000313" key="3">
    <source>
        <dbReference type="Proteomes" id="UP000484842"/>
    </source>
</evidence>
<dbReference type="PANTHER" id="PTHR19879">
    <property type="entry name" value="TRANSCRIPTION INITIATION FACTOR TFIID"/>
    <property type="match status" value="1"/>
</dbReference>
<proteinExistence type="predicted"/>
<dbReference type="AlphaFoldDB" id="A0A7X1TSF5"/>